<keyword evidence="4" id="KW-0540">Nuclease</keyword>
<organism evidence="13 14">
    <name type="scientific">Phytophthora nicotianae (strain INRA-310)</name>
    <name type="common">Phytophthora parasitica</name>
    <dbReference type="NCBI Taxonomy" id="761204"/>
    <lineage>
        <taxon>Eukaryota</taxon>
        <taxon>Sar</taxon>
        <taxon>Stramenopiles</taxon>
        <taxon>Oomycota</taxon>
        <taxon>Peronosporomycetes</taxon>
        <taxon>Peronosporales</taxon>
        <taxon>Peronosporaceae</taxon>
        <taxon>Phytophthora</taxon>
    </lineage>
</organism>
<dbReference type="EMBL" id="KI669590">
    <property type="protein sequence ID" value="ETN07857.1"/>
    <property type="molecule type" value="Genomic_DNA"/>
</dbReference>
<reference evidence="14" key="1">
    <citation type="submission" date="2011-12" db="EMBL/GenBank/DDBJ databases">
        <authorList>
            <consortium name="The Broad Institute Genome Sequencing Platform"/>
            <person name="Russ C."/>
            <person name="Tyler B."/>
            <person name="Panabieres F."/>
            <person name="Shan W."/>
            <person name="Tripathy S."/>
            <person name="Grunwald N."/>
            <person name="Machado M."/>
            <person name="Young S.K."/>
            <person name="Zeng Q."/>
            <person name="Gargeya S."/>
            <person name="Fitzgerald M."/>
            <person name="Haas B."/>
            <person name="Abouelleil A."/>
            <person name="Alvarado L."/>
            <person name="Arachchi H.M."/>
            <person name="Berlin A."/>
            <person name="Chapman S.B."/>
            <person name="Gearin G."/>
            <person name="Goldberg J."/>
            <person name="Griggs A."/>
            <person name="Gujja S."/>
            <person name="Hansen M."/>
            <person name="Heiman D."/>
            <person name="Howarth C."/>
            <person name="Larimer J."/>
            <person name="Lui A."/>
            <person name="MacDonald P.J.P."/>
            <person name="McCowen C."/>
            <person name="Montmayeur A."/>
            <person name="Murphy C."/>
            <person name="Neiman D."/>
            <person name="Pearson M."/>
            <person name="Priest M."/>
            <person name="Roberts A."/>
            <person name="Saif S."/>
            <person name="Shea T."/>
            <person name="Sisk P."/>
            <person name="Stolte C."/>
            <person name="Sykes S."/>
            <person name="Wortman J."/>
            <person name="Nusbaum C."/>
            <person name="Birren B."/>
        </authorList>
    </citation>
    <scope>NUCLEOTIDE SEQUENCE [LARGE SCALE GENOMIC DNA]</scope>
    <source>
        <strain evidence="14">INRA-310</strain>
    </source>
</reference>
<dbReference type="PANTHER" id="PTHR33064">
    <property type="entry name" value="POL PROTEIN"/>
    <property type="match status" value="1"/>
</dbReference>
<evidence type="ECO:0000256" key="8">
    <source>
        <dbReference type="ARBA" id="ARBA00022918"/>
    </source>
</evidence>
<feature type="domain" description="Integrase zinc-binding" evidence="12">
    <location>
        <begin position="846"/>
        <end position="893"/>
    </location>
</feature>
<dbReference type="Pfam" id="PF00078">
    <property type="entry name" value="RVT_1"/>
    <property type="match status" value="1"/>
</dbReference>
<keyword evidence="7" id="KW-0378">Hydrolase</keyword>
<evidence type="ECO:0000259" key="11">
    <source>
        <dbReference type="Pfam" id="PF17917"/>
    </source>
</evidence>
<dbReference type="GeneID" id="20191687"/>
<dbReference type="Proteomes" id="UP000018817">
    <property type="component" value="Unassembled WGS sequence"/>
</dbReference>
<dbReference type="STRING" id="761204.W2Q3Z3"/>
<feature type="compositionally biased region" description="Low complexity" evidence="9">
    <location>
        <begin position="148"/>
        <end position="174"/>
    </location>
</feature>
<dbReference type="AlphaFoldDB" id="W2Q3Z3"/>
<proteinExistence type="predicted"/>
<protein>
    <recommendedName>
        <fullName evidence="15">Integrase zinc-binding domain-containing protein</fullName>
    </recommendedName>
</protein>
<evidence type="ECO:0000313" key="14">
    <source>
        <dbReference type="Proteomes" id="UP000018817"/>
    </source>
</evidence>
<evidence type="ECO:0000256" key="5">
    <source>
        <dbReference type="ARBA" id="ARBA00022750"/>
    </source>
</evidence>
<evidence type="ECO:0000256" key="7">
    <source>
        <dbReference type="ARBA" id="ARBA00022801"/>
    </source>
</evidence>
<dbReference type="VEuPathDB" id="FungiDB:PPTG_23088"/>
<dbReference type="InterPro" id="IPR000477">
    <property type="entry name" value="RT_dom"/>
</dbReference>
<keyword evidence="1" id="KW-0645">Protease</keyword>
<evidence type="ECO:0000313" key="13">
    <source>
        <dbReference type="EMBL" id="ETN07857.1"/>
    </source>
</evidence>
<keyword evidence="2" id="KW-0808">Transferase</keyword>
<dbReference type="PANTHER" id="PTHR33064:SF37">
    <property type="entry name" value="RIBONUCLEASE H"/>
    <property type="match status" value="1"/>
</dbReference>
<gene>
    <name evidence="13" type="ORF">PPTG_23088</name>
</gene>
<dbReference type="InterPro" id="IPR043502">
    <property type="entry name" value="DNA/RNA_pol_sf"/>
</dbReference>
<dbReference type="GO" id="GO:0004190">
    <property type="term" value="F:aspartic-type endopeptidase activity"/>
    <property type="evidence" value="ECO:0007669"/>
    <property type="project" value="UniProtKB-KW"/>
</dbReference>
<dbReference type="CDD" id="cd01647">
    <property type="entry name" value="RT_LTR"/>
    <property type="match status" value="1"/>
</dbReference>
<dbReference type="Gene3D" id="3.30.70.270">
    <property type="match status" value="1"/>
</dbReference>
<dbReference type="GO" id="GO:0004519">
    <property type="term" value="F:endonuclease activity"/>
    <property type="evidence" value="ECO:0007669"/>
    <property type="project" value="UniProtKB-KW"/>
</dbReference>
<dbReference type="Gene3D" id="1.10.340.70">
    <property type="match status" value="1"/>
</dbReference>
<dbReference type="Gene3D" id="3.10.10.10">
    <property type="entry name" value="HIV Type 1 Reverse Transcriptase, subunit A, domain 1"/>
    <property type="match status" value="1"/>
</dbReference>
<dbReference type="InterPro" id="IPR041588">
    <property type="entry name" value="Integrase_H2C2"/>
</dbReference>
<dbReference type="GO" id="GO:0006508">
    <property type="term" value="P:proteolysis"/>
    <property type="evidence" value="ECO:0007669"/>
    <property type="project" value="UniProtKB-KW"/>
</dbReference>
<evidence type="ECO:0000256" key="6">
    <source>
        <dbReference type="ARBA" id="ARBA00022759"/>
    </source>
</evidence>
<dbReference type="SUPFAM" id="SSF56672">
    <property type="entry name" value="DNA/RNA polymerases"/>
    <property type="match status" value="1"/>
</dbReference>
<feature type="domain" description="Reverse transcriptase" evidence="10">
    <location>
        <begin position="413"/>
        <end position="562"/>
    </location>
</feature>
<dbReference type="OrthoDB" id="420169at2759"/>
<evidence type="ECO:0000256" key="2">
    <source>
        <dbReference type="ARBA" id="ARBA00022679"/>
    </source>
</evidence>
<dbReference type="OMA" id="HNELNWT"/>
<keyword evidence="5" id="KW-0064">Aspartyl protease</keyword>
<feature type="compositionally biased region" description="Basic and acidic residues" evidence="9">
    <location>
        <begin position="130"/>
        <end position="140"/>
    </location>
</feature>
<keyword evidence="3" id="KW-0548">Nucleotidyltransferase</keyword>
<dbReference type="InterPro" id="IPR043128">
    <property type="entry name" value="Rev_trsase/Diguanyl_cyclase"/>
</dbReference>
<evidence type="ECO:0000259" key="10">
    <source>
        <dbReference type="Pfam" id="PF00078"/>
    </source>
</evidence>
<evidence type="ECO:0000256" key="3">
    <source>
        <dbReference type="ARBA" id="ARBA00022695"/>
    </source>
</evidence>
<dbReference type="RefSeq" id="XP_008906661.1">
    <property type="nucleotide sequence ID" value="XM_008908413.1"/>
</dbReference>
<accession>W2Q3Z3</accession>
<keyword evidence="8" id="KW-0695">RNA-directed DNA polymerase</keyword>
<evidence type="ECO:0000259" key="12">
    <source>
        <dbReference type="Pfam" id="PF17921"/>
    </source>
</evidence>
<evidence type="ECO:0008006" key="15">
    <source>
        <dbReference type="Google" id="ProtNLM"/>
    </source>
</evidence>
<evidence type="ECO:0000256" key="4">
    <source>
        <dbReference type="ARBA" id="ARBA00022722"/>
    </source>
</evidence>
<dbReference type="GO" id="GO:0003964">
    <property type="term" value="F:RNA-directed DNA polymerase activity"/>
    <property type="evidence" value="ECO:0007669"/>
    <property type="project" value="UniProtKB-KW"/>
</dbReference>
<reference evidence="13 14" key="2">
    <citation type="submission" date="2013-11" db="EMBL/GenBank/DDBJ databases">
        <title>The Genome Sequence of Phytophthora parasitica INRA-310.</title>
        <authorList>
            <consortium name="The Broad Institute Genomics Platform"/>
            <person name="Russ C."/>
            <person name="Tyler B."/>
            <person name="Panabieres F."/>
            <person name="Shan W."/>
            <person name="Tripathy S."/>
            <person name="Grunwald N."/>
            <person name="Machado M."/>
            <person name="Johnson C.S."/>
            <person name="Arredondo F."/>
            <person name="Hong C."/>
            <person name="Coffey M."/>
            <person name="Young S.K."/>
            <person name="Zeng Q."/>
            <person name="Gargeya S."/>
            <person name="Fitzgerald M."/>
            <person name="Abouelleil A."/>
            <person name="Alvarado L."/>
            <person name="Chapman S.B."/>
            <person name="Gainer-Dewar J."/>
            <person name="Goldberg J."/>
            <person name="Griggs A."/>
            <person name="Gujja S."/>
            <person name="Hansen M."/>
            <person name="Howarth C."/>
            <person name="Imamovic A."/>
            <person name="Ireland A."/>
            <person name="Larimer J."/>
            <person name="McCowan C."/>
            <person name="Murphy C."/>
            <person name="Pearson M."/>
            <person name="Poon T.W."/>
            <person name="Priest M."/>
            <person name="Roberts A."/>
            <person name="Saif S."/>
            <person name="Shea T."/>
            <person name="Sykes S."/>
            <person name="Wortman J."/>
            <person name="Nusbaum C."/>
            <person name="Birren B."/>
        </authorList>
    </citation>
    <scope>NUCLEOTIDE SEQUENCE [LARGE SCALE GENOMIC DNA]</scope>
    <source>
        <strain evidence="13 14">INRA-310</strain>
    </source>
</reference>
<dbReference type="Pfam" id="PF17921">
    <property type="entry name" value="Integrase_H2C2"/>
    <property type="match status" value="1"/>
</dbReference>
<keyword evidence="6" id="KW-0255">Endonuclease</keyword>
<dbReference type="Pfam" id="PF17917">
    <property type="entry name" value="RT_RNaseH"/>
    <property type="match status" value="1"/>
</dbReference>
<evidence type="ECO:0000256" key="1">
    <source>
        <dbReference type="ARBA" id="ARBA00022670"/>
    </source>
</evidence>
<dbReference type="InterPro" id="IPR041373">
    <property type="entry name" value="RT_RNaseH"/>
</dbReference>
<sequence>MGALCVEKIRHRCTTTGETFENVMATVKGSVKRKTLKNLATYVLKKHVDSVTDADIMGAVEARCRTLKNEFVPDVTSLFRQKLKMDLSIDDCDARVFRYYEDFNGIVEDNGLQGTTAVYRISQDYVAKSDSKSVKSDKKPQKAGTGKPAVTNAPPATVAPQGAPRAARPSRAPPQEGCLVCKGPQWLRDCPTATDAQREDAGKKYREAKEQCSGELRSKAARLLYLVLRSVSMACLKFLTLPIQSSLSTTPLSTHVDAKMADGRCVRCSEEVLLDLELVTIAGTVSLKSVTCVVLPGDGDEFLLGRDALRTLGIDVEAQLTQLAEGRSEPEMNAALVNLMARAVANGLPAEYIGVVQETLAEYADVWRETIGPGPPALVEPPRVAIQDGAIPHRSAPRRYAPLQAHAVVTVIKPGSRDQFRLTIDYRPVNSVTVPIAGSMPTSATASDAFAGNKVFASFDFTQGLWQLPLHKDSREMFPFITEDDVFTPNRVLQCATDSALHFQGEMQKVLAPLIPHSALVWMDDVTVDEFVQVLGQFFSLVAAAKLKQNMFKSKLFEVEVLWCGRLISGAGVRHDPARVSALSTLPLPAAEKLAAEKKRVGGRSRNALSAATTWSTAEQAAYEAMLALVLDSALMASPNPEAELLVFTGVVLLQHEMDVCMGGMFKHNELNWTIVEKEAFSIVKACQDLEYLLLRPKGFRLYCYHATWCTFSRHMIPSRSMCVTSSSAGNRLCGLHYVIEYITGEDNLWEDIVSRWHTREVARVAAVQTRSRHAAPMATIYQLRPLADDRFTFPTLDEIREAQAVAGQERTRLRVTLEKRGDGTLVVDGRPWIPNGAKEHLARLFVVAHTASQGHRGQDPMTTLLQQRFWIFRIREKVATFIRGCLLCKHVKGPHFIPRPYGPTYVATKRIEALHWDFLSLGNGYGDTSYLLIAKDELTHYCELFPCVTPTAFVAAESLALSCNVYMDTGFLHPSR</sequence>
<name>W2Q3Z3_PHYN3</name>
<feature type="domain" description="Reverse transcriptase RNase H-like" evidence="11">
    <location>
        <begin position="649"/>
        <end position="712"/>
    </location>
</feature>
<dbReference type="InterPro" id="IPR051320">
    <property type="entry name" value="Viral_Replic_Matur_Polypro"/>
</dbReference>
<feature type="region of interest" description="Disordered" evidence="9">
    <location>
        <begin position="130"/>
        <end position="174"/>
    </location>
</feature>
<evidence type="ECO:0000256" key="9">
    <source>
        <dbReference type="SAM" id="MobiDB-lite"/>
    </source>
</evidence>